<dbReference type="GO" id="GO:0006281">
    <property type="term" value="P:DNA repair"/>
    <property type="evidence" value="ECO:0007669"/>
    <property type="project" value="UniProtKB-KW"/>
</dbReference>
<dbReference type="FunFam" id="3.40.50.300:FF:000087">
    <property type="entry name" value="Recombinase RecA"/>
    <property type="match status" value="1"/>
</dbReference>
<evidence type="ECO:0000256" key="2">
    <source>
        <dbReference type="ARBA" id="ARBA00015553"/>
    </source>
</evidence>
<dbReference type="InterPro" id="IPR023400">
    <property type="entry name" value="RecA_C_sf"/>
</dbReference>
<evidence type="ECO:0000259" key="10">
    <source>
        <dbReference type="PROSITE" id="PS50163"/>
    </source>
</evidence>
<comment type="similarity">
    <text evidence="1 8">Belongs to the RecA family.</text>
</comment>
<dbReference type="PATRIC" id="fig|1618477.3.peg.285"/>
<protein>
    <recommendedName>
        <fullName evidence="2 7">Protein RecA</fullName>
    </recommendedName>
    <alternativeName>
        <fullName evidence="7">Recombinase A</fullName>
    </alternativeName>
</protein>
<dbReference type="InterPro" id="IPR020588">
    <property type="entry name" value="RecA_ATP-bd"/>
</dbReference>
<dbReference type="GO" id="GO:0140664">
    <property type="term" value="F:ATP-dependent DNA damage sensor activity"/>
    <property type="evidence" value="ECO:0007669"/>
    <property type="project" value="InterPro"/>
</dbReference>
<keyword evidence="5 8" id="KW-0238">DNA-binding</keyword>
<organism evidence="11 12">
    <name type="scientific">Candidatus Roizmanbacteria bacterium GW2011_GWA2_34_18</name>
    <dbReference type="NCBI Taxonomy" id="1618477"/>
    <lineage>
        <taxon>Bacteria</taxon>
        <taxon>Candidatus Roizmaniibacteriota</taxon>
    </lineage>
</organism>
<dbReference type="InterPro" id="IPR020584">
    <property type="entry name" value="DNA_recomb/repair_RecA_CS"/>
</dbReference>
<keyword evidence="3 8" id="KW-0547">Nucleotide-binding</keyword>
<proteinExistence type="inferred from homology"/>
<reference evidence="11 12" key="1">
    <citation type="journal article" date="2015" name="Nature">
        <title>rRNA introns, odd ribosomes, and small enigmatic genomes across a large radiation of phyla.</title>
        <authorList>
            <person name="Brown C.T."/>
            <person name="Hug L.A."/>
            <person name="Thomas B.C."/>
            <person name="Sharon I."/>
            <person name="Castelle C.J."/>
            <person name="Singh A."/>
            <person name="Wilkins M.J."/>
            <person name="Williams K.H."/>
            <person name="Banfield J.F."/>
        </authorList>
    </citation>
    <scope>NUCLEOTIDE SEQUENCE [LARGE SCALE GENOMIC DNA]</scope>
</reference>
<evidence type="ECO:0000256" key="3">
    <source>
        <dbReference type="ARBA" id="ARBA00022741"/>
    </source>
</evidence>
<keyword evidence="8" id="KW-0227">DNA damage</keyword>
<keyword evidence="4 8" id="KW-0067">ATP-binding</keyword>
<keyword evidence="7" id="KW-0234">DNA repair</keyword>
<feature type="non-terminal residue" evidence="11">
    <location>
        <position position="1"/>
    </location>
</feature>
<name>A0A0G0DA59_9BACT</name>
<evidence type="ECO:0000256" key="5">
    <source>
        <dbReference type="ARBA" id="ARBA00023125"/>
    </source>
</evidence>
<dbReference type="InterPro" id="IPR027417">
    <property type="entry name" value="P-loop_NTPase"/>
</dbReference>
<evidence type="ECO:0000259" key="9">
    <source>
        <dbReference type="PROSITE" id="PS50162"/>
    </source>
</evidence>
<dbReference type="PROSITE" id="PS00321">
    <property type="entry name" value="RECA_1"/>
    <property type="match status" value="1"/>
</dbReference>
<dbReference type="Pfam" id="PF21096">
    <property type="entry name" value="RecA_C"/>
    <property type="match status" value="1"/>
</dbReference>
<dbReference type="GO" id="GO:0009432">
    <property type="term" value="P:SOS response"/>
    <property type="evidence" value="ECO:0007669"/>
    <property type="project" value="UniProtKB-KW"/>
</dbReference>
<dbReference type="SUPFAM" id="SSF54752">
    <property type="entry name" value="RecA protein, C-terminal domain"/>
    <property type="match status" value="1"/>
</dbReference>
<evidence type="ECO:0000256" key="4">
    <source>
        <dbReference type="ARBA" id="ARBA00022840"/>
    </source>
</evidence>
<dbReference type="PANTHER" id="PTHR45900:SF1">
    <property type="entry name" value="MITOCHONDRIAL DNA REPAIR PROTEIN RECA HOMOLOG-RELATED"/>
    <property type="match status" value="1"/>
</dbReference>
<dbReference type="EMBL" id="LBPP01000015">
    <property type="protein sequence ID" value="KKP60280.1"/>
    <property type="molecule type" value="Genomic_DNA"/>
</dbReference>
<gene>
    <name evidence="11" type="ORF">UR54_C0015G0001</name>
</gene>
<dbReference type="GO" id="GO:0003697">
    <property type="term" value="F:single-stranded DNA binding"/>
    <property type="evidence" value="ECO:0007669"/>
    <property type="project" value="InterPro"/>
</dbReference>
<keyword evidence="7" id="KW-0742">SOS response</keyword>
<dbReference type="NCBIfam" id="TIGR02012">
    <property type="entry name" value="tigrfam_recA"/>
    <property type="match status" value="1"/>
</dbReference>
<accession>A0A0G0DA59</accession>
<evidence type="ECO:0000256" key="6">
    <source>
        <dbReference type="ARBA" id="ARBA00023172"/>
    </source>
</evidence>
<dbReference type="Gene3D" id="3.40.50.300">
    <property type="entry name" value="P-loop containing nucleotide triphosphate hydrolases"/>
    <property type="match status" value="1"/>
</dbReference>
<dbReference type="GO" id="GO:0006310">
    <property type="term" value="P:DNA recombination"/>
    <property type="evidence" value="ECO:0007669"/>
    <property type="project" value="UniProtKB-KW"/>
</dbReference>
<sequence>VGGIPRGRIIEIFGPEAAGKTTVCLSLIAEAQKAGGVAAFIDAEHALDPAWAKILGVKLDDLLVSQPDTGEQALEIAETLIRSGGVDLVVVDSVAALVPRAEIEGEMGDAQMGLQARLMSQALRKLTGIVSKSKTTIIFTNQLRLKIGVFFGNPETTPGGLALKFYSSVRMDVRKIETLKKNNQVYGARIRVKVIKNKVAPPFKEAEVVIIATGIDKEEGIVDAAINAGLLTRSGSFIKYGEKVLGHGKEEVKEILMKDSKVREQILKQLIKK</sequence>
<dbReference type="PANTHER" id="PTHR45900">
    <property type="entry name" value="RECA"/>
    <property type="match status" value="1"/>
</dbReference>
<evidence type="ECO:0000313" key="12">
    <source>
        <dbReference type="Proteomes" id="UP000034688"/>
    </source>
</evidence>
<comment type="caution">
    <text evidence="11">The sequence shown here is derived from an EMBL/GenBank/DDBJ whole genome shotgun (WGS) entry which is preliminary data.</text>
</comment>
<dbReference type="PROSITE" id="PS50163">
    <property type="entry name" value="RECA_3"/>
    <property type="match status" value="1"/>
</dbReference>
<dbReference type="InterPro" id="IPR049428">
    <property type="entry name" value="RecA-like_N"/>
</dbReference>
<evidence type="ECO:0000313" key="11">
    <source>
        <dbReference type="EMBL" id="KKP60280.1"/>
    </source>
</evidence>
<dbReference type="PRINTS" id="PR00142">
    <property type="entry name" value="RECA"/>
</dbReference>
<dbReference type="AlphaFoldDB" id="A0A0G0DA59"/>
<keyword evidence="6 8" id="KW-0233">DNA recombination</keyword>
<dbReference type="SUPFAM" id="SSF52540">
    <property type="entry name" value="P-loop containing nucleoside triphosphate hydrolases"/>
    <property type="match status" value="1"/>
</dbReference>
<dbReference type="PROSITE" id="PS50162">
    <property type="entry name" value="RECA_2"/>
    <property type="match status" value="1"/>
</dbReference>
<dbReference type="InterPro" id="IPR013765">
    <property type="entry name" value="DNA_recomb/repair_RecA"/>
</dbReference>
<feature type="domain" description="RecA family profile 1" evidence="9">
    <location>
        <begin position="1"/>
        <end position="143"/>
    </location>
</feature>
<evidence type="ECO:0000256" key="1">
    <source>
        <dbReference type="ARBA" id="ARBA00009391"/>
    </source>
</evidence>
<feature type="domain" description="RecA family profile 2" evidence="10">
    <location>
        <begin position="148"/>
        <end position="224"/>
    </location>
</feature>
<dbReference type="InterPro" id="IPR049261">
    <property type="entry name" value="RecA-like_C"/>
</dbReference>
<dbReference type="InterPro" id="IPR020587">
    <property type="entry name" value="RecA_monomer-monomer_interface"/>
</dbReference>
<dbReference type="Proteomes" id="UP000034688">
    <property type="component" value="Unassembled WGS sequence"/>
</dbReference>
<dbReference type="GO" id="GO:0005524">
    <property type="term" value="F:ATP binding"/>
    <property type="evidence" value="ECO:0007669"/>
    <property type="project" value="UniProtKB-KW"/>
</dbReference>
<dbReference type="Pfam" id="PF00154">
    <property type="entry name" value="RecA_N"/>
    <property type="match status" value="1"/>
</dbReference>
<dbReference type="InterPro" id="IPR003593">
    <property type="entry name" value="AAA+_ATPase"/>
</dbReference>
<evidence type="ECO:0000256" key="7">
    <source>
        <dbReference type="RuleBase" id="RU000526"/>
    </source>
</evidence>
<dbReference type="STRING" id="1618477.UR54_C0015G0001"/>
<evidence type="ECO:0000256" key="8">
    <source>
        <dbReference type="RuleBase" id="RU004527"/>
    </source>
</evidence>
<dbReference type="CDD" id="cd00983">
    <property type="entry name" value="RecA"/>
    <property type="match status" value="1"/>
</dbReference>
<comment type="function">
    <text evidence="7">Can catalyze the hydrolysis of ATP in the presence of single-stranded DNA, the ATP-dependent uptake of single-stranded DNA by duplex DNA, and the ATP-dependent hybridization of homologous single-stranded DNAs.</text>
</comment>
<dbReference type="SMART" id="SM00382">
    <property type="entry name" value="AAA"/>
    <property type="match status" value="1"/>
</dbReference>